<dbReference type="Proteomes" id="UP001501353">
    <property type="component" value="Unassembled WGS sequence"/>
</dbReference>
<evidence type="ECO:0000256" key="1">
    <source>
        <dbReference type="ARBA" id="ARBA00022679"/>
    </source>
</evidence>
<dbReference type="SUPFAM" id="SSF55874">
    <property type="entry name" value="ATPase domain of HSP90 chaperone/DNA topoisomerase II/histidine kinase"/>
    <property type="match status" value="1"/>
</dbReference>
<feature type="coiled-coil region" evidence="4">
    <location>
        <begin position="184"/>
        <end position="221"/>
    </location>
</feature>
<dbReference type="CDD" id="cd00130">
    <property type="entry name" value="PAS"/>
    <property type="match status" value="1"/>
</dbReference>
<gene>
    <name evidence="8" type="ORF">GCM10022212_11000</name>
</gene>
<dbReference type="InterPro" id="IPR003594">
    <property type="entry name" value="HATPase_dom"/>
</dbReference>
<reference evidence="9" key="1">
    <citation type="journal article" date="2019" name="Int. J. Syst. Evol. Microbiol.">
        <title>The Global Catalogue of Microorganisms (GCM) 10K type strain sequencing project: providing services to taxonomists for standard genome sequencing and annotation.</title>
        <authorList>
            <consortium name="The Broad Institute Genomics Platform"/>
            <consortium name="The Broad Institute Genome Sequencing Center for Infectious Disease"/>
            <person name="Wu L."/>
            <person name="Ma J."/>
        </authorList>
    </citation>
    <scope>NUCLEOTIDE SEQUENCE [LARGE SCALE GENOMIC DNA]</scope>
    <source>
        <strain evidence="9">JCM 16673</strain>
    </source>
</reference>
<keyword evidence="9" id="KW-1185">Reference proteome</keyword>
<dbReference type="Pfam" id="PF13426">
    <property type="entry name" value="PAS_9"/>
    <property type="match status" value="1"/>
</dbReference>
<dbReference type="NCBIfam" id="TIGR00229">
    <property type="entry name" value="sensory_box"/>
    <property type="match status" value="1"/>
</dbReference>
<dbReference type="SMART" id="SM00387">
    <property type="entry name" value="HATPase_c"/>
    <property type="match status" value="1"/>
</dbReference>
<dbReference type="PROSITE" id="PS50112">
    <property type="entry name" value="PAS"/>
    <property type="match status" value="1"/>
</dbReference>
<keyword evidence="4" id="KW-0175">Coiled coil</keyword>
<dbReference type="PANTHER" id="PTHR24421">
    <property type="entry name" value="NITRATE/NITRITE SENSOR PROTEIN NARX-RELATED"/>
    <property type="match status" value="1"/>
</dbReference>
<sequence length="420" mass="47407">MSFKSLSSPIDRVPVNPDSQQRDHTLPDPLRIFADELEAFALMTLDEQGHIASWNKGAEHIIGFRAEDVLGRHLSCLYPPQLIAAGRPEFDLKQARCKKSVQCDGWRMRQNGSPVRVRGELRRLADQQGQVCGYGLLLRELTGPDEALFDARDSSLLTTDEARAPEETTRETRTSSLVRANLLLKSEVTERRRIEQELLQLQNLLRELAAHQDQIKEDERKRIAREIHDELGQNLLALRIDVSMLLVRAGTRHPLLAMKASAALNQIDAIMSSVRAIINNLRPGVLDFGLHAAIEWQVKEFRRRSNVSCDLMFDHAEFELEDHRATALFRILQESLTNINRHAQASQVRIALKRYGNRLLMSIADNGIGIRPGCRRKVNSFGLVGITERIRHLGGELTIDSVRGRGTTLRITIPIVAEEG</sequence>
<dbReference type="InterPro" id="IPR005467">
    <property type="entry name" value="His_kinase_dom"/>
</dbReference>
<evidence type="ECO:0000259" key="6">
    <source>
        <dbReference type="PROSITE" id="PS50109"/>
    </source>
</evidence>
<evidence type="ECO:0000256" key="3">
    <source>
        <dbReference type="ARBA" id="ARBA00023012"/>
    </source>
</evidence>
<name>A0ABP7SVQ9_9BURK</name>
<organism evidence="8 9">
    <name type="scientific">Actimicrobium antarcticum</name>
    <dbReference type="NCBI Taxonomy" id="1051899"/>
    <lineage>
        <taxon>Bacteria</taxon>
        <taxon>Pseudomonadati</taxon>
        <taxon>Pseudomonadota</taxon>
        <taxon>Betaproteobacteria</taxon>
        <taxon>Burkholderiales</taxon>
        <taxon>Oxalobacteraceae</taxon>
        <taxon>Actimicrobium</taxon>
    </lineage>
</organism>
<evidence type="ECO:0000259" key="7">
    <source>
        <dbReference type="PROSITE" id="PS50112"/>
    </source>
</evidence>
<dbReference type="PROSITE" id="PS50109">
    <property type="entry name" value="HIS_KIN"/>
    <property type="match status" value="1"/>
</dbReference>
<feature type="region of interest" description="Disordered" evidence="5">
    <location>
        <begin position="1"/>
        <end position="26"/>
    </location>
</feature>
<dbReference type="Pfam" id="PF07730">
    <property type="entry name" value="HisKA_3"/>
    <property type="match status" value="1"/>
</dbReference>
<dbReference type="Gene3D" id="1.20.5.1930">
    <property type="match status" value="1"/>
</dbReference>
<dbReference type="EMBL" id="BAAAZE010000005">
    <property type="protein sequence ID" value="GAA4017278.1"/>
    <property type="molecule type" value="Genomic_DNA"/>
</dbReference>
<dbReference type="PANTHER" id="PTHR24421:SF59">
    <property type="entry name" value="OXYGEN SENSOR HISTIDINE KINASE NREB"/>
    <property type="match status" value="1"/>
</dbReference>
<keyword evidence="1" id="KW-0808">Transferase</keyword>
<dbReference type="Gene3D" id="3.30.565.10">
    <property type="entry name" value="Histidine kinase-like ATPase, C-terminal domain"/>
    <property type="match status" value="1"/>
</dbReference>
<dbReference type="SUPFAM" id="SSF55785">
    <property type="entry name" value="PYP-like sensor domain (PAS domain)"/>
    <property type="match status" value="1"/>
</dbReference>
<proteinExistence type="predicted"/>
<feature type="domain" description="Histidine kinase" evidence="6">
    <location>
        <begin position="226"/>
        <end position="417"/>
    </location>
</feature>
<keyword evidence="3" id="KW-0902">Two-component regulatory system</keyword>
<dbReference type="InterPro" id="IPR035965">
    <property type="entry name" value="PAS-like_dom_sf"/>
</dbReference>
<dbReference type="Gene3D" id="3.30.450.20">
    <property type="entry name" value="PAS domain"/>
    <property type="match status" value="1"/>
</dbReference>
<dbReference type="InterPro" id="IPR011712">
    <property type="entry name" value="Sig_transdc_His_kin_sub3_dim/P"/>
</dbReference>
<comment type="caution">
    <text evidence="8">The sequence shown here is derived from an EMBL/GenBank/DDBJ whole genome shotgun (WGS) entry which is preliminary data.</text>
</comment>
<dbReference type="InterPro" id="IPR036890">
    <property type="entry name" value="HATPase_C_sf"/>
</dbReference>
<dbReference type="InterPro" id="IPR000014">
    <property type="entry name" value="PAS"/>
</dbReference>
<protein>
    <recommendedName>
        <fullName evidence="10">Nitrogen regulation protein B</fullName>
    </recommendedName>
</protein>
<accession>A0ABP7SVQ9</accession>
<dbReference type="CDD" id="cd16917">
    <property type="entry name" value="HATPase_UhpB-NarQ-NarX-like"/>
    <property type="match status" value="1"/>
</dbReference>
<evidence type="ECO:0000313" key="8">
    <source>
        <dbReference type="EMBL" id="GAA4017278.1"/>
    </source>
</evidence>
<dbReference type="InterPro" id="IPR050482">
    <property type="entry name" value="Sensor_HK_TwoCompSys"/>
</dbReference>
<evidence type="ECO:0000256" key="5">
    <source>
        <dbReference type="SAM" id="MobiDB-lite"/>
    </source>
</evidence>
<feature type="domain" description="PAS" evidence="7">
    <location>
        <begin position="42"/>
        <end position="74"/>
    </location>
</feature>
<dbReference type="Pfam" id="PF02518">
    <property type="entry name" value="HATPase_c"/>
    <property type="match status" value="1"/>
</dbReference>
<evidence type="ECO:0000256" key="4">
    <source>
        <dbReference type="SAM" id="Coils"/>
    </source>
</evidence>
<evidence type="ECO:0000256" key="2">
    <source>
        <dbReference type="ARBA" id="ARBA00022777"/>
    </source>
</evidence>
<evidence type="ECO:0008006" key="10">
    <source>
        <dbReference type="Google" id="ProtNLM"/>
    </source>
</evidence>
<evidence type="ECO:0000313" key="9">
    <source>
        <dbReference type="Proteomes" id="UP001501353"/>
    </source>
</evidence>
<keyword evidence="2" id="KW-0418">Kinase</keyword>